<dbReference type="Pfam" id="PF13676">
    <property type="entry name" value="TIR_2"/>
    <property type="match status" value="1"/>
</dbReference>
<dbReference type="SUPFAM" id="SSF52200">
    <property type="entry name" value="Toll/Interleukin receptor TIR domain"/>
    <property type="match status" value="1"/>
</dbReference>
<proteinExistence type="predicted"/>
<dbReference type="Proteomes" id="UP001050975">
    <property type="component" value="Unassembled WGS sequence"/>
</dbReference>
<dbReference type="InterPro" id="IPR027417">
    <property type="entry name" value="P-loop_NTPase"/>
</dbReference>
<evidence type="ECO:0000313" key="2">
    <source>
        <dbReference type="EMBL" id="GET35526.1"/>
    </source>
</evidence>
<sequence length="613" mass="68974">MNQAEFNKAFAKLTGRQQEVLLKFLQGQKDADVAKELHITQDTVRRHIANICREFGLSEPGDAGYSHRSDLVTLFVKYRPELLNASESPPVITGTKVLLSYYRNQDPDLELVTELDTVLRDRGYDIFPANASLRMAKDGLRQIYTALNTCDYLLLLLSPLSACSEMVTEEVGLAKRLQSSRDDRKPLIIPIRINCPLNLLNHDLRGYLQKMPQIEWRSPDDTPATIQQVLQLVGASIEGEKEENRGSGRVGTPAASKIISPYAATPHHPPQPVAEPELPRGQVELASAFYVERPGIDERCYEALAKPGALIRIKAPRQMGKTSLMARILHRAAAFGYRTVPLSFQLADSKVFSDLEQFLRWFCANVALQLELPDGLASHWHNIYGTSMACKTYFERYLLANASSPLALGLDEVDAIFRYPELAADFLGMLRAWHEEAKNRDIWKKLRLVVVHSTEVYVPMDINQSPFNVGLPIELPEFQPAQVKDLANRHGLSWGDLEVKKLMGMLGGHPYLVRLALYHIARGEITLEQLLQTAPTDAGLYSDHLRRHLWNLERHSELAAALKTVVDANAPVQLASMQGFKLQSMGLVNLQGNYVTPRCDLYRQYFRVRLSSS</sequence>
<dbReference type="Gene3D" id="1.10.10.10">
    <property type="entry name" value="Winged helix-like DNA-binding domain superfamily/Winged helix DNA-binding domain"/>
    <property type="match status" value="1"/>
</dbReference>
<evidence type="ECO:0000313" key="3">
    <source>
        <dbReference type="Proteomes" id="UP001050975"/>
    </source>
</evidence>
<accession>A0AAV3X2W1</accession>
<reference evidence="2" key="1">
    <citation type="submission" date="2019-10" db="EMBL/GenBank/DDBJ databases">
        <title>Draft genome sequece of Microseira wollei NIES-4236.</title>
        <authorList>
            <person name="Yamaguchi H."/>
            <person name="Suzuki S."/>
            <person name="Kawachi M."/>
        </authorList>
    </citation>
    <scope>NUCLEOTIDE SEQUENCE</scope>
    <source>
        <strain evidence="2">NIES-4236</strain>
    </source>
</reference>
<comment type="caution">
    <text evidence="2">The sequence shown here is derived from an EMBL/GenBank/DDBJ whole genome shotgun (WGS) entry which is preliminary data.</text>
</comment>
<evidence type="ECO:0000259" key="1">
    <source>
        <dbReference type="PROSITE" id="PS50104"/>
    </source>
</evidence>
<gene>
    <name evidence="2" type="ORF">MiSe_02680</name>
</gene>
<feature type="domain" description="TIR" evidence="1">
    <location>
        <begin position="93"/>
        <end position="236"/>
    </location>
</feature>
<keyword evidence="3" id="KW-1185">Reference proteome</keyword>
<dbReference type="InterPro" id="IPR000157">
    <property type="entry name" value="TIR_dom"/>
</dbReference>
<name>A0AAV3X2W1_9CYAN</name>
<dbReference type="InterPro" id="IPR000792">
    <property type="entry name" value="Tscrpt_reg_LuxR_C"/>
</dbReference>
<dbReference type="EMBL" id="BLAY01000002">
    <property type="protein sequence ID" value="GET35526.1"/>
    <property type="molecule type" value="Genomic_DNA"/>
</dbReference>
<dbReference type="GO" id="GO:0003677">
    <property type="term" value="F:DNA binding"/>
    <property type="evidence" value="ECO:0007669"/>
    <property type="project" value="InterPro"/>
</dbReference>
<dbReference type="InterPro" id="IPR035897">
    <property type="entry name" value="Toll_tir_struct_dom_sf"/>
</dbReference>
<dbReference type="InterPro" id="IPR036388">
    <property type="entry name" value="WH-like_DNA-bd_sf"/>
</dbReference>
<dbReference type="InterPro" id="IPR016032">
    <property type="entry name" value="Sig_transdc_resp-reg_C-effctor"/>
</dbReference>
<dbReference type="Pfam" id="PF00196">
    <property type="entry name" value="GerE"/>
    <property type="match status" value="1"/>
</dbReference>
<dbReference type="AlphaFoldDB" id="A0AAV3X2W1"/>
<dbReference type="GO" id="GO:0007165">
    <property type="term" value="P:signal transduction"/>
    <property type="evidence" value="ECO:0007669"/>
    <property type="project" value="InterPro"/>
</dbReference>
<dbReference type="Gene3D" id="3.40.50.10140">
    <property type="entry name" value="Toll/interleukin-1 receptor homology (TIR) domain"/>
    <property type="match status" value="1"/>
</dbReference>
<protein>
    <submittedName>
        <fullName evidence="2">TIR protein</fullName>
    </submittedName>
</protein>
<organism evidence="2 3">
    <name type="scientific">Microseira wollei NIES-4236</name>
    <dbReference type="NCBI Taxonomy" id="2530354"/>
    <lineage>
        <taxon>Bacteria</taxon>
        <taxon>Bacillati</taxon>
        <taxon>Cyanobacteriota</taxon>
        <taxon>Cyanophyceae</taxon>
        <taxon>Oscillatoriophycideae</taxon>
        <taxon>Aerosakkonematales</taxon>
        <taxon>Aerosakkonemataceae</taxon>
        <taxon>Microseira</taxon>
    </lineage>
</organism>
<dbReference type="SUPFAM" id="SSF46894">
    <property type="entry name" value="C-terminal effector domain of the bipartite response regulators"/>
    <property type="match status" value="1"/>
</dbReference>
<dbReference type="SMART" id="SM00421">
    <property type="entry name" value="HTH_LUXR"/>
    <property type="match status" value="1"/>
</dbReference>
<dbReference type="Pfam" id="PF14516">
    <property type="entry name" value="AAA_35"/>
    <property type="match status" value="1"/>
</dbReference>
<dbReference type="GO" id="GO:0006355">
    <property type="term" value="P:regulation of DNA-templated transcription"/>
    <property type="evidence" value="ECO:0007669"/>
    <property type="project" value="InterPro"/>
</dbReference>
<dbReference type="PRINTS" id="PR00038">
    <property type="entry name" value="HTHLUXR"/>
</dbReference>
<dbReference type="Gene3D" id="3.40.50.300">
    <property type="entry name" value="P-loop containing nucleotide triphosphate hydrolases"/>
    <property type="match status" value="1"/>
</dbReference>
<dbReference type="SUPFAM" id="SSF52540">
    <property type="entry name" value="P-loop containing nucleoside triphosphate hydrolases"/>
    <property type="match status" value="1"/>
</dbReference>
<dbReference type="PROSITE" id="PS50104">
    <property type="entry name" value="TIR"/>
    <property type="match status" value="1"/>
</dbReference>